<dbReference type="EMBL" id="GIFC01013793">
    <property type="protein sequence ID" value="MXU95876.1"/>
    <property type="molecule type" value="Transcribed_RNA"/>
</dbReference>
<feature type="chain" id="PRO_5025455275" evidence="1">
    <location>
        <begin position="20"/>
        <end position="198"/>
    </location>
</feature>
<sequence>MSRQVQAAFLCLVLKLSLAEPGFKEAVSYIYDNAQAIRLLFLHPMTFFVAGGTFDEDPLQPPHTGRLFKCGAVKTSPFSGGTFSMKRYMYVKTLPRRWLETTYDMINGTSPGYTFPNYMQAYRHIGNTKKYAGTIYLLLSDTESCALFYHNETSDCELWEREHPKPDRLASSFCNKYLISCNNKTVKYYYNNTDCPNK</sequence>
<protein>
    <submittedName>
        <fullName evidence="2">Putative salivary lipocalin</fullName>
    </submittedName>
</protein>
<name>A0A6B0V236_IXORI</name>
<proteinExistence type="predicted"/>
<organism evidence="2">
    <name type="scientific">Ixodes ricinus</name>
    <name type="common">Common tick</name>
    <name type="synonym">Acarus ricinus</name>
    <dbReference type="NCBI Taxonomy" id="34613"/>
    <lineage>
        <taxon>Eukaryota</taxon>
        <taxon>Metazoa</taxon>
        <taxon>Ecdysozoa</taxon>
        <taxon>Arthropoda</taxon>
        <taxon>Chelicerata</taxon>
        <taxon>Arachnida</taxon>
        <taxon>Acari</taxon>
        <taxon>Parasitiformes</taxon>
        <taxon>Ixodida</taxon>
        <taxon>Ixodoidea</taxon>
        <taxon>Ixodidae</taxon>
        <taxon>Ixodinae</taxon>
        <taxon>Ixodes</taxon>
    </lineage>
</organism>
<keyword evidence="1" id="KW-0732">Signal</keyword>
<evidence type="ECO:0000256" key="1">
    <source>
        <dbReference type="SAM" id="SignalP"/>
    </source>
</evidence>
<accession>A0A6B0V236</accession>
<dbReference type="InterPro" id="IPR012674">
    <property type="entry name" value="Calycin"/>
</dbReference>
<reference evidence="2" key="1">
    <citation type="submission" date="2019-12" db="EMBL/GenBank/DDBJ databases">
        <title>An insight into the sialome of adult female Ixodes ricinus ticks feeding for 6 days.</title>
        <authorList>
            <person name="Perner J."/>
            <person name="Ribeiro J.M.C."/>
        </authorList>
    </citation>
    <scope>NUCLEOTIDE SEQUENCE</scope>
    <source>
        <strain evidence="2">Semi-engorged</strain>
        <tissue evidence="2">Salivary glands</tissue>
    </source>
</reference>
<feature type="signal peptide" evidence="1">
    <location>
        <begin position="1"/>
        <end position="19"/>
    </location>
</feature>
<dbReference type="SUPFAM" id="SSF50814">
    <property type="entry name" value="Lipocalins"/>
    <property type="match status" value="1"/>
</dbReference>
<dbReference type="Gene3D" id="2.40.128.20">
    <property type="match status" value="1"/>
</dbReference>
<evidence type="ECO:0000313" key="2">
    <source>
        <dbReference type="EMBL" id="MXU95876.1"/>
    </source>
</evidence>
<dbReference type="AlphaFoldDB" id="A0A6B0V236"/>